<dbReference type="InParanoid" id="E9DSQ0"/>
<dbReference type="eggNOG" id="KOG0817">
    <property type="taxonomic scope" value="Eukaryota"/>
</dbReference>
<dbReference type="Pfam" id="PF00887">
    <property type="entry name" value="ACBP"/>
    <property type="match status" value="1"/>
</dbReference>
<evidence type="ECO:0000259" key="3">
    <source>
        <dbReference type="PROSITE" id="PS51228"/>
    </source>
</evidence>
<keyword evidence="2" id="KW-0446">Lipid-binding</keyword>
<comment type="similarity">
    <text evidence="1">Belongs to the ACBP family.</text>
</comment>
<dbReference type="EMBL" id="GL698471">
    <property type="protein sequence ID" value="EFY93410.1"/>
    <property type="molecule type" value="Genomic_DNA"/>
</dbReference>
<dbReference type="GO" id="GO:0000062">
    <property type="term" value="F:fatty-acyl-CoA binding"/>
    <property type="evidence" value="ECO:0007669"/>
    <property type="project" value="InterPro"/>
</dbReference>
<dbReference type="AlphaFoldDB" id="E9DSQ0"/>
<dbReference type="InterPro" id="IPR014352">
    <property type="entry name" value="FERM/acyl-CoA-bd_prot_sf"/>
</dbReference>
<dbReference type="Gene3D" id="1.20.80.10">
    <property type="match status" value="1"/>
</dbReference>
<reference evidence="4 5" key="1">
    <citation type="journal article" date="2011" name="PLoS Genet.">
        <title>Genome sequencing and comparative transcriptomics of the model entomopathogenic fungi Metarhizium anisopliae and M. acridum.</title>
        <authorList>
            <person name="Gao Q."/>
            <person name="Jin K."/>
            <person name="Ying S.H."/>
            <person name="Zhang Y."/>
            <person name="Xiao G."/>
            <person name="Shang Y."/>
            <person name="Duan Z."/>
            <person name="Hu X."/>
            <person name="Xie X.Q."/>
            <person name="Zhou G."/>
            <person name="Peng G."/>
            <person name="Luo Z."/>
            <person name="Huang W."/>
            <person name="Wang B."/>
            <person name="Fang W."/>
            <person name="Wang S."/>
            <person name="Zhong Y."/>
            <person name="Ma L.J."/>
            <person name="St Leger R.J."/>
            <person name="Zhao G.P."/>
            <person name="Pei Y."/>
            <person name="Feng M.G."/>
            <person name="Xia Y."/>
            <person name="Wang C."/>
        </authorList>
    </citation>
    <scope>NUCLEOTIDE SEQUENCE [LARGE SCALE GENOMIC DNA]</scope>
    <source>
        <strain evidence="4 5">CQMa 102</strain>
    </source>
</reference>
<dbReference type="PANTHER" id="PTHR23310:SF62">
    <property type="entry name" value="ACYL-COA BINDING PROTEIN 1, ISOFORM A"/>
    <property type="match status" value="1"/>
</dbReference>
<feature type="domain" description="ACB" evidence="3">
    <location>
        <begin position="6"/>
        <end position="125"/>
    </location>
</feature>
<dbReference type="PROSITE" id="PS51228">
    <property type="entry name" value="ACB_2"/>
    <property type="match status" value="1"/>
</dbReference>
<accession>E9DSQ0</accession>
<dbReference type="HOGENOM" id="CLU_118853_2_0_1"/>
<dbReference type="SUPFAM" id="SSF47027">
    <property type="entry name" value="Acyl-CoA binding protein"/>
    <property type="match status" value="1"/>
</dbReference>
<protein>
    <recommendedName>
        <fullName evidence="3">ACB domain-containing protein</fullName>
    </recommendedName>
</protein>
<proteinExistence type="inferred from homology"/>
<dbReference type="PANTHER" id="PTHR23310">
    <property type="entry name" value="ACYL-COA-BINDING PROTEIN, ACBP"/>
    <property type="match status" value="1"/>
</dbReference>
<dbReference type="InterPro" id="IPR035984">
    <property type="entry name" value="Acyl-CoA-binding_sf"/>
</dbReference>
<dbReference type="Proteomes" id="UP000002499">
    <property type="component" value="Unassembled WGS sequence"/>
</dbReference>
<sequence>MSVNTSNQAFNDAANIEAQKLKGHLSQDDMLRLYSFFKIAKGDDITTEAAPGMFDLAVRNRVHLTFAAFNFVSSFQFHIADIFLHEQRKKMRASWKARVDEGVTVEEAQKKYIELVEELKKDKQIQ</sequence>
<evidence type="ECO:0000256" key="1">
    <source>
        <dbReference type="ARBA" id="ARBA00005567"/>
    </source>
</evidence>
<keyword evidence="5" id="KW-1185">Reference proteome</keyword>
<dbReference type="GO" id="GO:0006631">
    <property type="term" value="P:fatty acid metabolic process"/>
    <property type="evidence" value="ECO:0007669"/>
    <property type="project" value="TreeGrafter"/>
</dbReference>
<gene>
    <name evidence="4" type="ORF">MAC_00648</name>
</gene>
<evidence type="ECO:0000313" key="5">
    <source>
        <dbReference type="Proteomes" id="UP000002499"/>
    </source>
</evidence>
<name>E9DSQ0_METAQ</name>
<dbReference type="OMA" id="QFHIADI"/>
<evidence type="ECO:0000313" key="4">
    <source>
        <dbReference type="EMBL" id="EFY93410.1"/>
    </source>
</evidence>
<evidence type="ECO:0000256" key="2">
    <source>
        <dbReference type="ARBA" id="ARBA00023121"/>
    </source>
</evidence>
<organism evidence="5">
    <name type="scientific">Metarhizium acridum (strain CQMa 102)</name>
    <dbReference type="NCBI Taxonomy" id="655827"/>
    <lineage>
        <taxon>Eukaryota</taxon>
        <taxon>Fungi</taxon>
        <taxon>Dikarya</taxon>
        <taxon>Ascomycota</taxon>
        <taxon>Pezizomycotina</taxon>
        <taxon>Sordariomycetes</taxon>
        <taxon>Hypocreomycetidae</taxon>
        <taxon>Hypocreales</taxon>
        <taxon>Clavicipitaceae</taxon>
        <taxon>Metarhizium</taxon>
    </lineage>
</organism>
<dbReference type="OrthoDB" id="346910at2759"/>
<dbReference type="InterPro" id="IPR000582">
    <property type="entry name" value="Acyl-CoA-binding_protein"/>
</dbReference>
<dbReference type="STRING" id="655827.E9DSQ0"/>